<organism evidence="1 2">
    <name type="scientific">Actinomyces johnsonii F0510</name>
    <dbReference type="NCBI Taxonomy" id="1227262"/>
    <lineage>
        <taxon>Bacteria</taxon>
        <taxon>Bacillati</taxon>
        <taxon>Actinomycetota</taxon>
        <taxon>Actinomycetes</taxon>
        <taxon>Actinomycetales</taxon>
        <taxon>Actinomycetaceae</taxon>
        <taxon>Actinomyces</taxon>
    </lineage>
</organism>
<dbReference type="EMBL" id="AWSD01000180">
    <property type="protein sequence ID" value="ERH18390.1"/>
    <property type="molecule type" value="Genomic_DNA"/>
</dbReference>
<dbReference type="HOGENOM" id="CLU_1607359_0_0_11"/>
<name>U1PQN6_9ACTO</name>
<evidence type="ECO:0008006" key="3">
    <source>
        <dbReference type="Google" id="ProtNLM"/>
    </source>
</evidence>
<dbReference type="PATRIC" id="fig|1227262.3.peg.1447"/>
<accession>U1PQN6</accession>
<protein>
    <recommendedName>
        <fullName evidence="3">SRPBCC family protein</fullName>
    </recommendedName>
</protein>
<dbReference type="SUPFAM" id="SSF55961">
    <property type="entry name" value="Bet v1-like"/>
    <property type="match status" value="1"/>
</dbReference>
<sequence length="165" mass="18636">MEEPMIRNVHERVINAPLEPLGVLLDGLGQKGDRLWPSRSWPPMVLDRPLALGADGGHDGIYYYVSEYEPGRRVRFTFHPRTGIIGAHELGLDALDDERSRIRHVLIGRTSGAMRVMFPAAVEPLHDAVIEDLFDNAERETTGTVIRPATWSPRVRVLRRLARGR</sequence>
<dbReference type="Proteomes" id="UP000016498">
    <property type="component" value="Unassembled WGS sequence"/>
</dbReference>
<evidence type="ECO:0000313" key="2">
    <source>
        <dbReference type="Proteomes" id="UP000016498"/>
    </source>
</evidence>
<evidence type="ECO:0000313" key="1">
    <source>
        <dbReference type="EMBL" id="ERH18390.1"/>
    </source>
</evidence>
<reference evidence="1 2" key="1">
    <citation type="submission" date="2013-06" db="EMBL/GenBank/DDBJ databases">
        <authorList>
            <person name="Weinstock G."/>
            <person name="Sodergren E."/>
            <person name="Lobos E.A."/>
            <person name="Fulton L."/>
            <person name="Fulton R."/>
            <person name="Courtney L."/>
            <person name="Fronick C."/>
            <person name="O'Laughlin M."/>
            <person name="Godfrey J."/>
            <person name="Wilson R.M."/>
            <person name="Miner T."/>
            <person name="Farmer C."/>
            <person name="Delehaunty K."/>
            <person name="Cordes M."/>
            <person name="Minx P."/>
            <person name="Tomlinson C."/>
            <person name="Chen J."/>
            <person name="Wollam A."/>
            <person name="Pepin K.H."/>
            <person name="Bhonagiri V."/>
            <person name="Zhang X."/>
            <person name="Warren W."/>
            <person name="Mitreva M."/>
            <person name="Mardis E.R."/>
            <person name="Wilson R.K."/>
        </authorList>
    </citation>
    <scope>NUCLEOTIDE SEQUENCE [LARGE SCALE GENOMIC DNA]</scope>
    <source>
        <strain evidence="1 2">F0510</strain>
    </source>
</reference>
<gene>
    <name evidence="1" type="ORF">HMPREF1549_01760</name>
</gene>
<dbReference type="AlphaFoldDB" id="U1PQN6"/>
<proteinExistence type="predicted"/>
<comment type="caution">
    <text evidence="1">The sequence shown here is derived from an EMBL/GenBank/DDBJ whole genome shotgun (WGS) entry which is preliminary data.</text>
</comment>